<evidence type="ECO:0000313" key="2">
    <source>
        <dbReference type="EMBL" id="KYM99868.1"/>
    </source>
</evidence>
<sequence>MISEQGVQRVPGTARGRLRLLTGAVLLSTIAGSAWTDNPVASGEWESYAVITSIYRSFTR</sequence>
<dbReference type="EMBL" id="KQ977791">
    <property type="protein sequence ID" value="KYM99868.1"/>
    <property type="molecule type" value="Genomic_DNA"/>
</dbReference>
<dbReference type="Proteomes" id="UP000078542">
    <property type="component" value="Unassembled WGS sequence"/>
</dbReference>
<organism evidence="2 3">
    <name type="scientific">Cyphomyrmex costatus</name>
    <dbReference type="NCBI Taxonomy" id="456900"/>
    <lineage>
        <taxon>Eukaryota</taxon>
        <taxon>Metazoa</taxon>
        <taxon>Ecdysozoa</taxon>
        <taxon>Arthropoda</taxon>
        <taxon>Hexapoda</taxon>
        <taxon>Insecta</taxon>
        <taxon>Pterygota</taxon>
        <taxon>Neoptera</taxon>
        <taxon>Endopterygota</taxon>
        <taxon>Hymenoptera</taxon>
        <taxon>Apocrita</taxon>
        <taxon>Aculeata</taxon>
        <taxon>Formicoidea</taxon>
        <taxon>Formicidae</taxon>
        <taxon>Myrmicinae</taxon>
        <taxon>Cyphomyrmex</taxon>
    </lineage>
</organism>
<gene>
    <name evidence="2" type="ORF">ALC62_09488</name>
</gene>
<accession>A0A195CIH6</accession>
<feature type="chain" id="PRO_5008269984" evidence="1">
    <location>
        <begin position="37"/>
        <end position="60"/>
    </location>
</feature>
<proteinExistence type="predicted"/>
<keyword evidence="1" id="KW-0732">Signal</keyword>
<evidence type="ECO:0000256" key="1">
    <source>
        <dbReference type="SAM" id="SignalP"/>
    </source>
</evidence>
<name>A0A195CIH6_9HYME</name>
<dbReference type="AlphaFoldDB" id="A0A195CIH6"/>
<feature type="signal peptide" evidence="1">
    <location>
        <begin position="1"/>
        <end position="36"/>
    </location>
</feature>
<keyword evidence="3" id="KW-1185">Reference proteome</keyword>
<evidence type="ECO:0000313" key="3">
    <source>
        <dbReference type="Proteomes" id="UP000078542"/>
    </source>
</evidence>
<protein>
    <submittedName>
        <fullName evidence="2">Uncharacterized protein</fullName>
    </submittedName>
</protein>
<reference evidence="2 3" key="1">
    <citation type="submission" date="2016-03" db="EMBL/GenBank/DDBJ databases">
        <title>Cyphomyrmex costatus WGS genome.</title>
        <authorList>
            <person name="Nygaard S."/>
            <person name="Hu H."/>
            <person name="Boomsma J."/>
            <person name="Zhang G."/>
        </authorList>
    </citation>
    <scope>NUCLEOTIDE SEQUENCE [LARGE SCALE GENOMIC DNA]</scope>
    <source>
        <strain evidence="2">MS0001</strain>
        <tissue evidence="2">Whole body</tissue>
    </source>
</reference>